<dbReference type="Pfam" id="PF00188">
    <property type="entry name" value="CAP"/>
    <property type="match status" value="1"/>
</dbReference>
<feature type="domain" description="SCP" evidence="1">
    <location>
        <begin position="271"/>
        <end position="387"/>
    </location>
</feature>
<dbReference type="SUPFAM" id="SSF55797">
    <property type="entry name" value="PR-1-like"/>
    <property type="match status" value="1"/>
</dbReference>
<dbReference type="Gene3D" id="3.30.457.10">
    <property type="entry name" value="Copper amine oxidase-like, N-terminal domain"/>
    <property type="match status" value="1"/>
</dbReference>
<dbReference type="InterPro" id="IPR014044">
    <property type="entry name" value="CAP_dom"/>
</dbReference>
<dbReference type="Pfam" id="PF07833">
    <property type="entry name" value="Cu_amine_oxidN1"/>
    <property type="match status" value="1"/>
</dbReference>
<evidence type="ECO:0000259" key="2">
    <source>
        <dbReference type="Pfam" id="PF07833"/>
    </source>
</evidence>
<feature type="domain" description="CAP-associated" evidence="3">
    <location>
        <begin position="180"/>
        <end position="253"/>
    </location>
</feature>
<proteinExistence type="predicted"/>
<keyword evidence="5" id="KW-1185">Reference proteome</keyword>
<dbReference type="PANTHER" id="PTHR31157:SF1">
    <property type="entry name" value="SCP DOMAIN-CONTAINING PROTEIN"/>
    <property type="match status" value="1"/>
</dbReference>
<name>A0ABS4KGT4_9FIRM</name>
<gene>
    <name evidence="4" type="ORF">J2Z35_000754</name>
</gene>
<dbReference type="Gene3D" id="3.40.33.10">
    <property type="entry name" value="CAP"/>
    <property type="match status" value="1"/>
</dbReference>
<dbReference type="PROSITE" id="PS51257">
    <property type="entry name" value="PROKAR_LIPOPROTEIN"/>
    <property type="match status" value="1"/>
</dbReference>
<evidence type="ECO:0000259" key="1">
    <source>
        <dbReference type="Pfam" id="PF00188"/>
    </source>
</evidence>
<dbReference type="RefSeq" id="WP_209659497.1">
    <property type="nucleotide sequence ID" value="NZ_JAGGLI010000005.1"/>
</dbReference>
<dbReference type="Proteomes" id="UP001314903">
    <property type="component" value="Unassembled WGS sequence"/>
</dbReference>
<accession>A0ABS4KGT4</accession>
<dbReference type="SUPFAM" id="SSF55383">
    <property type="entry name" value="Copper amine oxidase, domain N"/>
    <property type="match status" value="2"/>
</dbReference>
<dbReference type="CDD" id="cd05379">
    <property type="entry name" value="CAP_bacterial"/>
    <property type="match status" value="1"/>
</dbReference>
<sequence length="391" mass="42938">MKKYIAILGSIIIACTSSYSVSYGASPIKIEINNIPMNIEVAPEIVNGRTMVPFRSIFEGLGAKVEWNETTREGKGILQNGKWVSFSNGRRFANSNKGSIEIDSPAIIRNGRLLIPVKAASEALGADISWNQSKRLVSIVTPNNQTAPAFKSLNPRETTQTPALSPEKSLVSSTGKTVFIGQSKSDLISVLGSPNRIDTSEKGYEVYIYNSDYSKYIQLGVHNGNVIEIYTNAKDWMGDSSKIGVKLSDDSKSFNRAYTQNVINGFERQVFDLTNSYRVSNGLKPFEYCETASTASRLHSLDMANLKYFSHTSLSGTEPWDRMALQGIRYSSAGENLAMGQQNAADVVEAWINSSGHRKNLLGDFKALGVGIYSQGNASGTYYTQNFYTAR</sequence>
<protein>
    <submittedName>
        <fullName evidence="4">Uncharacterized protein YkwD</fullName>
    </submittedName>
</protein>
<dbReference type="EMBL" id="JAGGLI010000005">
    <property type="protein sequence ID" value="MBP2026962.1"/>
    <property type="molecule type" value="Genomic_DNA"/>
</dbReference>
<reference evidence="4 5" key="1">
    <citation type="submission" date="2021-03" db="EMBL/GenBank/DDBJ databases">
        <title>Genomic Encyclopedia of Type Strains, Phase IV (KMG-IV): sequencing the most valuable type-strain genomes for metagenomic binning, comparative biology and taxonomic classification.</title>
        <authorList>
            <person name="Goeker M."/>
        </authorList>
    </citation>
    <scope>NUCLEOTIDE SEQUENCE [LARGE SCALE GENOMIC DNA]</scope>
    <source>
        <strain evidence="4 5">DSM 27512</strain>
    </source>
</reference>
<evidence type="ECO:0000313" key="5">
    <source>
        <dbReference type="Proteomes" id="UP001314903"/>
    </source>
</evidence>
<evidence type="ECO:0000259" key="3">
    <source>
        <dbReference type="Pfam" id="PF14504"/>
    </source>
</evidence>
<comment type="caution">
    <text evidence="4">The sequence shown here is derived from an EMBL/GenBank/DDBJ whole genome shotgun (WGS) entry which is preliminary data.</text>
</comment>
<feature type="domain" description="Copper amine oxidase-like N-terminal" evidence="2">
    <location>
        <begin position="32"/>
        <end position="139"/>
    </location>
</feature>
<dbReference type="Pfam" id="PF14504">
    <property type="entry name" value="CAP_assoc_N"/>
    <property type="match status" value="1"/>
</dbReference>
<dbReference type="InterPro" id="IPR029410">
    <property type="entry name" value="CAP_assoc"/>
</dbReference>
<dbReference type="InterPro" id="IPR012854">
    <property type="entry name" value="Cu_amine_oxidase-like_N"/>
</dbReference>
<dbReference type="PANTHER" id="PTHR31157">
    <property type="entry name" value="SCP DOMAIN-CONTAINING PROTEIN"/>
    <property type="match status" value="1"/>
</dbReference>
<evidence type="ECO:0000313" key="4">
    <source>
        <dbReference type="EMBL" id="MBP2026962.1"/>
    </source>
</evidence>
<dbReference type="InterPro" id="IPR036582">
    <property type="entry name" value="Mao_N_sf"/>
</dbReference>
<organism evidence="4 5">
    <name type="scientific">Acetoanaerobium pronyense</name>
    <dbReference type="NCBI Taxonomy" id="1482736"/>
    <lineage>
        <taxon>Bacteria</taxon>
        <taxon>Bacillati</taxon>
        <taxon>Bacillota</taxon>
        <taxon>Clostridia</taxon>
        <taxon>Peptostreptococcales</taxon>
        <taxon>Filifactoraceae</taxon>
        <taxon>Acetoanaerobium</taxon>
    </lineage>
</organism>
<dbReference type="InterPro" id="IPR035940">
    <property type="entry name" value="CAP_sf"/>
</dbReference>